<dbReference type="PATRIC" id="fig|1423733.4.peg.1942"/>
<protein>
    <submittedName>
        <fullName evidence="2">Uncharacterized protein</fullName>
    </submittedName>
</protein>
<sequence>MMNRLNLQLSTREHRITEGQFLVVMLNIVNFFALLVSTSSAVYGMLMFTSLMVLSGHFIVFPSTKNAGRLADLNLWIVGLTLLAGYVKLIMVMW</sequence>
<gene>
    <name evidence="2" type="ORF">FC82_GL001844</name>
</gene>
<evidence type="ECO:0000313" key="3">
    <source>
        <dbReference type="Proteomes" id="UP000051845"/>
    </source>
</evidence>
<name>A0A0R2BE54_SECCO</name>
<dbReference type="EMBL" id="AYYR01000039">
    <property type="protein sequence ID" value="KRM76020.1"/>
    <property type="molecule type" value="Genomic_DNA"/>
</dbReference>
<organism evidence="2 3">
    <name type="scientific">Secundilactobacillus collinoides DSM 20515 = JCM 1123</name>
    <dbReference type="NCBI Taxonomy" id="1423733"/>
    <lineage>
        <taxon>Bacteria</taxon>
        <taxon>Bacillati</taxon>
        <taxon>Bacillota</taxon>
        <taxon>Bacilli</taxon>
        <taxon>Lactobacillales</taxon>
        <taxon>Lactobacillaceae</taxon>
        <taxon>Secundilactobacillus</taxon>
    </lineage>
</organism>
<keyword evidence="1" id="KW-0472">Membrane</keyword>
<keyword evidence="1" id="KW-0812">Transmembrane</keyword>
<evidence type="ECO:0000256" key="1">
    <source>
        <dbReference type="SAM" id="Phobius"/>
    </source>
</evidence>
<comment type="caution">
    <text evidence="2">The sequence shown here is derived from an EMBL/GenBank/DDBJ whole genome shotgun (WGS) entry which is preliminary data.</text>
</comment>
<keyword evidence="1" id="KW-1133">Transmembrane helix</keyword>
<feature type="transmembrane region" description="Helical" evidence="1">
    <location>
        <begin position="43"/>
        <end position="61"/>
    </location>
</feature>
<reference evidence="2 3" key="1">
    <citation type="journal article" date="2015" name="Genome Announc.">
        <title>Expanding the biotechnology potential of lactobacilli through comparative genomics of 213 strains and associated genera.</title>
        <authorList>
            <person name="Sun Z."/>
            <person name="Harris H.M."/>
            <person name="McCann A."/>
            <person name="Guo C."/>
            <person name="Argimon S."/>
            <person name="Zhang W."/>
            <person name="Yang X."/>
            <person name="Jeffery I.B."/>
            <person name="Cooney J.C."/>
            <person name="Kagawa T.F."/>
            <person name="Liu W."/>
            <person name="Song Y."/>
            <person name="Salvetti E."/>
            <person name="Wrobel A."/>
            <person name="Rasinkangas P."/>
            <person name="Parkhill J."/>
            <person name="Rea M.C."/>
            <person name="O'Sullivan O."/>
            <person name="Ritari J."/>
            <person name="Douillard F.P."/>
            <person name="Paul Ross R."/>
            <person name="Yang R."/>
            <person name="Briner A.E."/>
            <person name="Felis G.E."/>
            <person name="de Vos W.M."/>
            <person name="Barrangou R."/>
            <person name="Klaenhammer T.R."/>
            <person name="Caufield P.W."/>
            <person name="Cui Y."/>
            <person name="Zhang H."/>
            <person name="O'Toole P.W."/>
        </authorList>
    </citation>
    <scope>NUCLEOTIDE SEQUENCE [LARGE SCALE GENOMIC DNA]</scope>
    <source>
        <strain evidence="2 3">DSM 20515</strain>
    </source>
</reference>
<dbReference type="AlphaFoldDB" id="A0A0R2BE54"/>
<accession>A0A0R2BE54</accession>
<dbReference type="RefSeq" id="WP_153021034.1">
    <property type="nucleotide sequence ID" value="NZ_AYYR01000039.1"/>
</dbReference>
<proteinExistence type="predicted"/>
<dbReference type="Proteomes" id="UP000051845">
    <property type="component" value="Unassembled WGS sequence"/>
</dbReference>
<evidence type="ECO:0000313" key="2">
    <source>
        <dbReference type="EMBL" id="KRM76020.1"/>
    </source>
</evidence>
<feature type="transmembrane region" description="Helical" evidence="1">
    <location>
        <begin position="73"/>
        <end position="93"/>
    </location>
</feature>
<feature type="transmembrane region" description="Helical" evidence="1">
    <location>
        <begin position="21"/>
        <end position="37"/>
    </location>
</feature>